<dbReference type="InterPro" id="IPR022771">
    <property type="entry name" value="WAPL_C"/>
</dbReference>
<dbReference type="PANTHER" id="PTHR22100:SF13">
    <property type="entry name" value="WINGS APART-LIKE PROTEIN HOMOLOG"/>
    <property type="match status" value="1"/>
</dbReference>
<evidence type="ECO:0000259" key="3">
    <source>
        <dbReference type="Pfam" id="PF07814"/>
    </source>
</evidence>
<feature type="region of interest" description="Disordered" evidence="2">
    <location>
        <begin position="681"/>
        <end position="781"/>
    </location>
</feature>
<dbReference type="InterPro" id="IPR011989">
    <property type="entry name" value="ARM-like"/>
</dbReference>
<name>A0A1B7N6H6_9AGAM</name>
<feature type="compositionally biased region" description="Basic and acidic residues" evidence="2">
    <location>
        <begin position="217"/>
        <end position="228"/>
    </location>
</feature>
<feature type="compositionally biased region" description="Polar residues" evidence="2">
    <location>
        <begin position="909"/>
        <end position="930"/>
    </location>
</feature>
<feature type="compositionally biased region" description="Polar residues" evidence="2">
    <location>
        <begin position="125"/>
        <end position="148"/>
    </location>
</feature>
<feature type="compositionally biased region" description="Low complexity" evidence="2">
    <location>
        <begin position="39"/>
        <end position="53"/>
    </location>
</feature>
<dbReference type="STRING" id="1314800.A0A1B7N6H6"/>
<evidence type="ECO:0000256" key="2">
    <source>
        <dbReference type="SAM" id="MobiDB-lite"/>
    </source>
</evidence>
<accession>A0A1B7N6H6</accession>
<feature type="compositionally biased region" description="Basic residues" evidence="2">
    <location>
        <begin position="1"/>
        <end position="12"/>
    </location>
</feature>
<evidence type="ECO:0000313" key="4">
    <source>
        <dbReference type="EMBL" id="OAX40462.1"/>
    </source>
</evidence>
<dbReference type="OrthoDB" id="78088at2759"/>
<dbReference type="Pfam" id="PF07814">
    <property type="entry name" value="WAPL"/>
    <property type="match status" value="1"/>
</dbReference>
<organism evidence="4 5">
    <name type="scientific">Rhizopogon vinicolor AM-OR11-026</name>
    <dbReference type="NCBI Taxonomy" id="1314800"/>
    <lineage>
        <taxon>Eukaryota</taxon>
        <taxon>Fungi</taxon>
        <taxon>Dikarya</taxon>
        <taxon>Basidiomycota</taxon>
        <taxon>Agaricomycotina</taxon>
        <taxon>Agaricomycetes</taxon>
        <taxon>Agaricomycetidae</taxon>
        <taxon>Boletales</taxon>
        <taxon>Suillineae</taxon>
        <taxon>Rhizopogonaceae</taxon>
        <taxon>Rhizopogon</taxon>
    </lineage>
</organism>
<evidence type="ECO:0000256" key="1">
    <source>
        <dbReference type="ARBA" id="ARBA00006854"/>
    </source>
</evidence>
<dbReference type="Proteomes" id="UP000092154">
    <property type="component" value="Unassembled WGS sequence"/>
</dbReference>
<feature type="region of interest" description="Disordered" evidence="2">
    <location>
        <begin position="123"/>
        <end position="175"/>
    </location>
</feature>
<proteinExistence type="inferred from homology"/>
<dbReference type="InterPro" id="IPR039874">
    <property type="entry name" value="WAPL"/>
</dbReference>
<sequence>MKRTYGRKNSRRARAEVPDPEDAFSPPRKRPRIEVEIVSPKASASPSTSIPTSHLSPPRATSPIRRSVTLPDLGSTSSTPSSTRTPTKPARDLSTLFPASPRWTPSSTGVSLGVVKRMLSRSRTESSIDCNGSRNPCPFTPSSNTLPINHSPPKLTPSSSPTPSPSKSLPTKHARTYAGASRSYLIALPAADLVEPDDARESYSDLRSRWGVDNSEDDPHPIEDDTRGLKRTSGVGSLLPSNGTMNDLKSITELRSKGESRRFLDEVGYLFEGIEAGCALALRRASVLEIVTKLCDPDFNRRAKTSDFYTRTWDVFVKARGEGSDKIIDATLSFFAFFSTRDSQTLSELAHKPDFVPTLLDILRSFTPTFDMKDDGLNQGLRKDILALALSGLDAMELKATGIVRTDVAPLKALADIIATSGVVKDVRGLSIRTLLSTTLSSLPPSLLPPALQTLPSILNSLRAELRLVPPRVSAWERGLKLFPGVSGSDENVARKGKEKQNFLIDIATPSLAHIHACLRLLDTYLLEEWMRHFPSRSDAANGGIREIREGSEYHRALADGALLDGLVELCVATEILVRECVRDLDAAAMNQEGDDDVEQDVQEEGESELARRTLFSTLRILTLLSHSASSHSQHSSSHLSPTCSDSLRHSWTPGHTALSLVTRVVLCAQAGWIGSLRSVRARRERDEGQTGNEDHTVKTEDTDTFSQHLLGSPREITRSPRKHAPFTVPSPSIFAHTKMSSGGTNVPTKSSRKNAGNGNGISRKSTPSQGNGRDKRQRRAMSVPAYSLTRVESFDLLCLALGLLLNWVSGGEIGMGWEAVSEGMGRFLLNPACSATRNCARTCSCPPSSQVPLLSCLVSVYKAYHGTESSLQKLNILSDHARKSPSDADRKPPPTSQTSLSESRRHASTSAPTPLPSQPKSSSLNISSTPQFQSPEITFLAGYTAVLLGFLCTSTPSREMPALPTNQSLIFGDVTLEALIVDVRNFLALYDDIEGELNDEANDLYMGSDVEWDGMGQRQGEKGRGKALEKRSEDVARGVLKALEALREEEL</sequence>
<feature type="compositionally biased region" description="Polar residues" evidence="2">
    <location>
        <begin position="739"/>
        <end position="772"/>
    </location>
</feature>
<reference evidence="4 5" key="1">
    <citation type="submission" date="2016-06" db="EMBL/GenBank/DDBJ databases">
        <title>Comparative genomics of the ectomycorrhizal sister species Rhizopogon vinicolor and Rhizopogon vesiculosus (Basidiomycota: Boletales) reveals a divergence of the mating type B locus.</title>
        <authorList>
            <consortium name="DOE Joint Genome Institute"/>
            <person name="Mujic A.B."/>
            <person name="Kuo A."/>
            <person name="Tritt A."/>
            <person name="Lipzen A."/>
            <person name="Chen C."/>
            <person name="Johnson J."/>
            <person name="Sharma A."/>
            <person name="Barry K."/>
            <person name="Grigoriev I.V."/>
            <person name="Spatafora J.W."/>
        </authorList>
    </citation>
    <scope>NUCLEOTIDE SEQUENCE [LARGE SCALE GENOMIC DNA]</scope>
    <source>
        <strain evidence="4 5">AM-OR11-026</strain>
    </source>
</reference>
<feature type="compositionally biased region" description="Basic and acidic residues" evidence="2">
    <location>
        <begin position="882"/>
        <end position="893"/>
    </location>
</feature>
<evidence type="ECO:0000313" key="5">
    <source>
        <dbReference type="Proteomes" id="UP000092154"/>
    </source>
</evidence>
<feature type="compositionally biased region" description="Low complexity" evidence="2">
    <location>
        <begin position="151"/>
        <end position="169"/>
    </location>
</feature>
<feature type="region of interest" description="Disordered" evidence="2">
    <location>
        <begin position="882"/>
        <end position="930"/>
    </location>
</feature>
<feature type="domain" description="Wings apart-like protein C-terminal" evidence="3">
    <location>
        <begin position="249"/>
        <end position="377"/>
    </location>
</feature>
<keyword evidence="5" id="KW-1185">Reference proteome</keyword>
<dbReference type="PANTHER" id="PTHR22100">
    <property type="entry name" value="WINGS APART-LIKE PROTEIN HOMOLOG"/>
    <property type="match status" value="1"/>
</dbReference>
<feature type="region of interest" description="Disordered" evidence="2">
    <location>
        <begin position="1"/>
        <end position="109"/>
    </location>
</feature>
<feature type="region of interest" description="Disordered" evidence="2">
    <location>
        <begin position="210"/>
        <end position="242"/>
    </location>
</feature>
<gene>
    <name evidence="4" type="ORF">K503DRAFT_864622</name>
</gene>
<feature type="compositionally biased region" description="Basic and acidic residues" evidence="2">
    <location>
        <begin position="682"/>
        <end position="702"/>
    </location>
</feature>
<comment type="similarity">
    <text evidence="1">Belongs to the WAPL family.</text>
</comment>
<dbReference type="EMBL" id="KV448211">
    <property type="protein sequence ID" value="OAX40462.1"/>
    <property type="molecule type" value="Genomic_DNA"/>
</dbReference>
<dbReference type="InParanoid" id="A0A1B7N6H6"/>
<protein>
    <recommendedName>
        <fullName evidence="3">Wings apart-like protein C-terminal domain-containing protein</fullName>
    </recommendedName>
</protein>
<dbReference type="Gene3D" id="1.25.10.10">
    <property type="entry name" value="Leucine-rich Repeat Variant"/>
    <property type="match status" value="1"/>
</dbReference>
<feature type="compositionally biased region" description="Low complexity" evidence="2">
    <location>
        <begin position="75"/>
        <end position="87"/>
    </location>
</feature>
<dbReference type="AlphaFoldDB" id="A0A1B7N6H6"/>